<feature type="transmembrane region" description="Helical" evidence="6">
    <location>
        <begin position="123"/>
        <end position="146"/>
    </location>
</feature>
<proteinExistence type="predicted"/>
<protein>
    <submittedName>
        <fullName evidence="7">Amino acid transporter</fullName>
    </submittedName>
</protein>
<feature type="transmembrane region" description="Helical" evidence="6">
    <location>
        <begin position="297"/>
        <end position="316"/>
    </location>
</feature>
<dbReference type="Proteomes" id="UP000766570">
    <property type="component" value="Unassembled WGS sequence"/>
</dbReference>
<dbReference type="RefSeq" id="WP_209910533.1">
    <property type="nucleotide sequence ID" value="NZ_BAAAMI010000023.1"/>
</dbReference>
<evidence type="ECO:0000313" key="7">
    <source>
        <dbReference type="EMBL" id="MBP2376065.1"/>
    </source>
</evidence>
<evidence type="ECO:0000313" key="8">
    <source>
        <dbReference type="Proteomes" id="UP000766570"/>
    </source>
</evidence>
<feature type="transmembrane region" description="Helical" evidence="6">
    <location>
        <begin position="231"/>
        <end position="253"/>
    </location>
</feature>
<reference evidence="7 8" key="1">
    <citation type="submission" date="2021-03" db="EMBL/GenBank/DDBJ databases">
        <title>Sequencing the genomes of 1000 actinobacteria strains.</title>
        <authorList>
            <person name="Klenk H.-P."/>
        </authorList>
    </citation>
    <scope>NUCLEOTIDE SEQUENCE [LARGE SCALE GENOMIC DNA]</scope>
    <source>
        <strain evidence="7 8">DSM 15454</strain>
    </source>
</reference>
<feature type="transmembrane region" description="Helical" evidence="6">
    <location>
        <begin position="158"/>
        <end position="178"/>
    </location>
</feature>
<evidence type="ECO:0000256" key="6">
    <source>
        <dbReference type="SAM" id="Phobius"/>
    </source>
</evidence>
<sequence length="455" mass="46673">MDEQASAPATGTLRRSISLGQLIFFGLVFIGPAAAVGIFGTLDAKTSGAVATVYIIATLVMGFTALSYMRMSREIPRAGAVFAYAGAGIGPRAGYVSGWMILLDYLLIPSVAYMFTGIALNSLFPAIPIWAFVAVAVVATTALNLAGVQLASKVITGVVLLEVLILLVVLVCGAWVLATHGATRPWLSPFTGIGDFSTTAVLAAVSIAVLSFLGFDALATFAEEAKGGARMVGRATMLCLVIAGVLFVAQSYVGALLSPTTPAELAANPGLEGAAYYNAVATGIGPWLHWLLALSKAAGAAFAAMVGQGAGSRIIMDMARERRLPGSLAKVSVRTGVPVRSILLTASGNIVVALWAATRGDGLDILSSAVNVGALSAFIMLHASVIGYFLIKKLAPGPGNWFLHGVVPAIGAALLVVVLASATPLALGVGLGWFVLGLVVAALMYRRRTGVETVA</sequence>
<organism evidence="7 8">
    <name type="scientific">Paeniglutamicibacter psychrophenolicus</name>
    <dbReference type="NCBI Taxonomy" id="257454"/>
    <lineage>
        <taxon>Bacteria</taxon>
        <taxon>Bacillati</taxon>
        <taxon>Actinomycetota</taxon>
        <taxon>Actinomycetes</taxon>
        <taxon>Micrococcales</taxon>
        <taxon>Micrococcaceae</taxon>
        <taxon>Paeniglutamicibacter</taxon>
    </lineage>
</organism>
<gene>
    <name evidence="7" type="ORF">JOF46_003977</name>
</gene>
<evidence type="ECO:0000256" key="1">
    <source>
        <dbReference type="ARBA" id="ARBA00004651"/>
    </source>
</evidence>
<feature type="transmembrane region" description="Helical" evidence="6">
    <location>
        <begin position="81"/>
        <end position="103"/>
    </location>
</feature>
<feature type="transmembrane region" description="Helical" evidence="6">
    <location>
        <begin position="425"/>
        <end position="445"/>
    </location>
</feature>
<evidence type="ECO:0000256" key="2">
    <source>
        <dbReference type="ARBA" id="ARBA00022475"/>
    </source>
</evidence>
<dbReference type="PIRSF" id="PIRSF006060">
    <property type="entry name" value="AA_transporter"/>
    <property type="match status" value="1"/>
</dbReference>
<dbReference type="InterPro" id="IPR002293">
    <property type="entry name" value="AA/rel_permease1"/>
</dbReference>
<feature type="transmembrane region" description="Helical" evidence="6">
    <location>
        <begin position="401"/>
        <end position="419"/>
    </location>
</feature>
<comment type="caution">
    <text evidence="7">The sequence shown here is derived from an EMBL/GenBank/DDBJ whole genome shotgun (WGS) entry which is preliminary data.</text>
</comment>
<dbReference type="Pfam" id="PF13520">
    <property type="entry name" value="AA_permease_2"/>
    <property type="match status" value="1"/>
</dbReference>
<keyword evidence="3 6" id="KW-0812">Transmembrane</keyword>
<feature type="transmembrane region" description="Helical" evidence="6">
    <location>
        <begin position="337"/>
        <end position="357"/>
    </location>
</feature>
<dbReference type="Gene3D" id="1.20.1740.10">
    <property type="entry name" value="Amino acid/polyamine transporter I"/>
    <property type="match status" value="1"/>
</dbReference>
<keyword evidence="2" id="KW-1003">Cell membrane</keyword>
<keyword evidence="8" id="KW-1185">Reference proteome</keyword>
<evidence type="ECO:0000256" key="5">
    <source>
        <dbReference type="ARBA" id="ARBA00023136"/>
    </source>
</evidence>
<dbReference type="PANTHER" id="PTHR42770">
    <property type="entry name" value="AMINO ACID TRANSPORTER-RELATED"/>
    <property type="match status" value="1"/>
</dbReference>
<comment type="subcellular location">
    <subcellularLocation>
        <location evidence="1">Cell membrane</location>
        <topology evidence="1">Multi-pass membrane protein</topology>
    </subcellularLocation>
</comment>
<feature type="transmembrane region" description="Helical" evidence="6">
    <location>
        <begin position="22"/>
        <end position="42"/>
    </location>
</feature>
<dbReference type="InterPro" id="IPR050367">
    <property type="entry name" value="APC_superfamily"/>
</dbReference>
<dbReference type="PANTHER" id="PTHR42770:SF16">
    <property type="entry name" value="AMINO ACID PERMEASE"/>
    <property type="match status" value="1"/>
</dbReference>
<feature type="transmembrane region" description="Helical" evidence="6">
    <location>
        <begin position="369"/>
        <end position="389"/>
    </location>
</feature>
<name>A0ABS4WIP4_9MICC</name>
<evidence type="ECO:0000256" key="3">
    <source>
        <dbReference type="ARBA" id="ARBA00022692"/>
    </source>
</evidence>
<evidence type="ECO:0000256" key="4">
    <source>
        <dbReference type="ARBA" id="ARBA00022989"/>
    </source>
</evidence>
<dbReference type="EMBL" id="JAGIOE010000001">
    <property type="protein sequence ID" value="MBP2376065.1"/>
    <property type="molecule type" value="Genomic_DNA"/>
</dbReference>
<keyword evidence="5 6" id="KW-0472">Membrane</keyword>
<feature type="transmembrane region" description="Helical" evidence="6">
    <location>
        <begin position="48"/>
        <end position="69"/>
    </location>
</feature>
<keyword evidence="4 6" id="KW-1133">Transmembrane helix</keyword>
<accession>A0ABS4WIP4</accession>
<feature type="transmembrane region" description="Helical" evidence="6">
    <location>
        <begin position="198"/>
        <end position="219"/>
    </location>
</feature>